<keyword evidence="7" id="KW-1185">Reference proteome</keyword>
<evidence type="ECO:0000256" key="4">
    <source>
        <dbReference type="ARBA" id="ARBA00023172"/>
    </source>
</evidence>
<dbReference type="GO" id="GO:0003677">
    <property type="term" value="F:DNA binding"/>
    <property type="evidence" value="ECO:0007669"/>
    <property type="project" value="UniProtKB-KW"/>
</dbReference>
<protein>
    <submittedName>
        <fullName evidence="6">IS231-related transposase</fullName>
    </submittedName>
</protein>
<dbReference type="NCBIfam" id="NF033592">
    <property type="entry name" value="transpos_IS4_1"/>
    <property type="match status" value="1"/>
</dbReference>
<reference evidence="7" key="1">
    <citation type="submission" date="2015-05" db="EMBL/GenBank/DDBJ databases">
        <authorList>
            <person name="Urmite Genomes"/>
        </authorList>
    </citation>
    <scope>NUCLEOTIDE SEQUENCE [LARGE SCALE GENOMIC DNA]</scope>
    <source>
        <strain evidence="7">LF1</strain>
    </source>
</reference>
<sequence length="365" mass="42306">MVGVSLSLQEEMDLIGKELHHHFSPTQLEVLARQTGFVQRKSKLTAQDFVSLCTFLDHDLSTQSLTSLCSQLDAARKVSISAEGLNQRFHKSGVTFLRTLFTSLFREQLASFLPIPWDLDCYFNRIRILDATVFQLPDAYADRYPGSGGSAHTAEMKIQLEYDLKTGEFLLVDVGSGSTSDGLYGAKLAKTVEKHDLCIRDLGYFCLEDFEQIEQRSAYYISRLKINVRVFQKNEQVERFKNGKVKKDSVYTEIDLEAIMNQLKSGEVMEIYEVYLGREKKLVPRLLIYKLTQEQTEERLAIRAKNEKKKGITYKERTKRLSGINVYITNIPKEYVDKEHIYPLYSLRWQIEILFKTWKSFFHID</sequence>
<dbReference type="PANTHER" id="PTHR33258:SF1">
    <property type="entry name" value="TRANSPOSASE INSL FOR INSERTION SEQUENCE ELEMENT IS186A-RELATED"/>
    <property type="match status" value="1"/>
</dbReference>
<keyword evidence="3" id="KW-0238">DNA-binding</keyword>
<proteinExistence type="inferred from homology"/>
<dbReference type="InterPro" id="IPR002559">
    <property type="entry name" value="Transposase_11"/>
</dbReference>
<gene>
    <name evidence="6" type="ORF">BN000_03105</name>
</gene>
<name>A0A0U1NYU7_9BACI</name>
<dbReference type="PANTHER" id="PTHR33258">
    <property type="entry name" value="TRANSPOSASE INSL FOR INSERTION SEQUENCE ELEMENT IS186A-RELATED"/>
    <property type="match status" value="1"/>
</dbReference>
<dbReference type="SUPFAM" id="SSF53098">
    <property type="entry name" value="Ribonuclease H-like"/>
    <property type="match status" value="1"/>
</dbReference>
<comment type="similarity">
    <text evidence="1">Belongs to the transposase 11 family.</text>
</comment>
<dbReference type="Proteomes" id="UP000199087">
    <property type="component" value="Unassembled WGS sequence"/>
</dbReference>
<accession>A0A0U1NYU7</accession>
<dbReference type="InterPro" id="IPR047952">
    <property type="entry name" value="Transpos_IS4"/>
</dbReference>
<evidence type="ECO:0000256" key="2">
    <source>
        <dbReference type="ARBA" id="ARBA00022578"/>
    </source>
</evidence>
<dbReference type="STRING" id="1499688.BN000_03105"/>
<dbReference type="GO" id="GO:0006313">
    <property type="term" value="P:DNA transposition"/>
    <property type="evidence" value="ECO:0007669"/>
    <property type="project" value="InterPro"/>
</dbReference>
<evidence type="ECO:0000256" key="3">
    <source>
        <dbReference type="ARBA" id="ARBA00023125"/>
    </source>
</evidence>
<keyword evidence="2" id="KW-0815">Transposition</keyword>
<dbReference type="EMBL" id="CVRB01000003">
    <property type="protein sequence ID" value="CRK83147.1"/>
    <property type="molecule type" value="Genomic_DNA"/>
</dbReference>
<evidence type="ECO:0000313" key="6">
    <source>
        <dbReference type="EMBL" id="CRK83147.1"/>
    </source>
</evidence>
<feature type="domain" description="Transposase IS4-like" evidence="5">
    <location>
        <begin position="124"/>
        <end position="365"/>
    </location>
</feature>
<keyword evidence="4" id="KW-0233">DNA recombination</keyword>
<dbReference type="AlphaFoldDB" id="A0A0U1NYU7"/>
<organism evidence="6 7">
    <name type="scientific">Neobacillus massiliamazoniensis</name>
    <dbReference type="NCBI Taxonomy" id="1499688"/>
    <lineage>
        <taxon>Bacteria</taxon>
        <taxon>Bacillati</taxon>
        <taxon>Bacillota</taxon>
        <taxon>Bacilli</taxon>
        <taxon>Bacillales</taxon>
        <taxon>Bacillaceae</taxon>
        <taxon>Neobacillus</taxon>
    </lineage>
</organism>
<evidence type="ECO:0000259" key="5">
    <source>
        <dbReference type="Pfam" id="PF01609"/>
    </source>
</evidence>
<dbReference type="GO" id="GO:0004803">
    <property type="term" value="F:transposase activity"/>
    <property type="evidence" value="ECO:0007669"/>
    <property type="project" value="InterPro"/>
</dbReference>
<dbReference type="InterPro" id="IPR012337">
    <property type="entry name" value="RNaseH-like_sf"/>
</dbReference>
<dbReference type="Pfam" id="PF01609">
    <property type="entry name" value="DDE_Tnp_1"/>
    <property type="match status" value="1"/>
</dbReference>
<evidence type="ECO:0000256" key="1">
    <source>
        <dbReference type="ARBA" id="ARBA00010075"/>
    </source>
</evidence>
<evidence type="ECO:0000313" key="7">
    <source>
        <dbReference type="Proteomes" id="UP000199087"/>
    </source>
</evidence>